<dbReference type="Pfam" id="PF13419">
    <property type="entry name" value="HAD_2"/>
    <property type="match status" value="1"/>
</dbReference>
<dbReference type="SFLD" id="SFLDS00003">
    <property type="entry name" value="Haloacid_Dehalogenase"/>
    <property type="match status" value="1"/>
</dbReference>
<proteinExistence type="predicted"/>
<dbReference type="GO" id="GO:0006281">
    <property type="term" value="P:DNA repair"/>
    <property type="evidence" value="ECO:0007669"/>
    <property type="project" value="TreeGrafter"/>
</dbReference>
<dbReference type="RefSeq" id="WP_308454927.1">
    <property type="nucleotide sequence ID" value="NZ_JAJEQR010000073.1"/>
</dbReference>
<dbReference type="FunFam" id="3.40.50.1000:FF:000022">
    <property type="entry name" value="Phosphoglycolate phosphatase"/>
    <property type="match status" value="1"/>
</dbReference>
<dbReference type="InterPro" id="IPR023198">
    <property type="entry name" value="PGP-like_dom2"/>
</dbReference>
<dbReference type="SUPFAM" id="SSF56784">
    <property type="entry name" value="HAD-like"/>
    <property type="match status" value="1"/>
</dbReference>
<keyword evidence="2" id="KW-1185">Reference proteome</keyword>
<dbReference type="InterPro" id="IPR050155">
    <property type="entry name" value="HAD-like_hydrolase_sf"/>
</dbReference>
<dbReference type="PANTHER" id="PTHR43434:SF1">
    <property type="entry name" value="PHOSPHOGLYCOLATE PHOSPHATASE"/>
    <property type="match status" value="1"/>
</dbReference>
<keyword evidence="1" id="KW-0378">Hydrolase</keyword>
<protein>
    <submittedName>
        <fullName evidence="1">HAD family hydrolase</fullName>
    </submittedName>
</protein>
<dbReference type="Gene3D" id="3.40.50.1000">
    <property type="entry name" value="HAD superfamily/HAD-like"/>
    <property type="match status" value="1"/>
</dbReference>
<reference evidence="1" key="1">
    <citation type="submission" date="2021-10" db="EMBL/GenBank/DDBJ databases">
        <title>Anaerobic single-cell dispensing facilitates the cultivation of human gut bacteria.</title>
        <authorList>
            <person name="Afrizal A."/>
        </authorList>
    </citation>
    <scope>NUCLEOTIDE SEQUENCE</scope>
    <source>
        <strain evidence="1">CLA-AA-H215</strain>
    </source>
</reference>
<dbReference type="EMBL" id="JAJEQR010000073">
    <property type="protein sequence ID" value="MCC2232521.1"/>
    <property type="molecule type" value="Genomic_DNA"/>
</dbReference>
<dbReference type="InterPro" id="IPR023214">
    <property type="entry name" value="HAD_sf"/>
</dbReference>
<organism evidence="1 2">
    <name type="scientific">Hominifimenecus microfluidus</name>
    <dbReference type="NCBI Taxonomy" id="2885348"/>
    <lineage>
        <taxon>Bacteria</taxon>
        <taxon>Bacillati</taxon>
        <taxon>Bacillota</taxon>
        <taxon>Clostridia</taxon>
        <taxon>Lachnospirales</taxon>
        <taxon>Lachnospiraceae</taxon>
        <taxon>Hominifimenecus</taxon>
    </lineage>
</organism>
<comment type="caution">
    <text evidence="1">The sequence shown here is derived from an EMBL/GenBank/DDBJ whole genome shotgun (WGS) entry which is preliminary data.</text>
</comment>
<dbReference type="GO" id="GO:0005829">
    <property type="term" value="C:cytosol"/>
    <property type="evidence" value="ECO:0007669"/>
    <property type="project" value="TreeGrafter"/>
</dbReference>
<dbReference type="PROSITE" id="PS01228">
    <property type="entry name" value="COF_1"/>
    <property type="match status" value="1"/>
</dbReference>
<name>A0AAE3ECG5_9FIRM</name>
<dbReference type="AlphaFoldDB" id="A0AAE3ECG5"/>
<dbReference type="SFLD" id="SFLDG01135">
    <property type="entry name" value="C1.5.6:_HAD__Beta-PGM__Phospha"/>
    <property type="match status" value="1"/>
</dbReference>
<evidence type="ECO:0000313" key="1">
    <source>
        <dbReference type="EMBL" id="MCC2232521.1"/>
    </source>
</evidence>
<dbReference type="NCBIfam" id="TIGR01509">
    <property type="entry name" value="HAD-SF-IA-v3"/>
    <property type="match status" value="1"/>
</dbReference>
<sequence length="217" mass="24018">MKYKLIIFDLDGTLLNTLDDLADSLNTALAHFSFPKRSLPEVRHFLGNGMQRLVEQSVPDGTSADTTAEVLTVFKQYYKEHCSDRTKPYDGIYELLTALKENGCLMAVVSNKGDFAVQILCEQYFPGVFDAVAGEKAGIRKKPAPDTVNHVLAQLDIDRTDTVYIGDSEVDIETAQNAHMNCLSVDWGFRTREELLQAGATVILSQPSDILSNILSI</sequence>
<dbReference type="PANTHER" id="PTHR43434">
    <property type="entry name" value="PHOSPHOGLYCOLATE PHOSPHATASE"/>
    <property type="match status" value="1"/>
</dbReference>
<dbReference type="InterPro" id="IPR041492">
    <property type="entry name" value="HAD_2"/>
</dbReference>
<dbReference type="SFLD" id="SFLDG01129">
    <property type="entry name" value="C1.5:_HAD__Beta-PGM__Phosphata"/>
    <property type="match status" value="1"/>
</dbReference>
<dbReference type="Gene3D" id="1.10.150.240">
    <property type="entry name" value="Putative phosphatase, domain 2"/>
    <property type="match status" value="1"/>
</dbReference>
<dbReference type="InterPro" id="IPR006439">
    <property type="entry name" value="HAD-SF_hydro_IA"/>
</dbReference>
<gene>
    <name evidence="1" type="ORF">LKD81_16240</name>
</gene>
<dbReference type="Proteomes" id="UP001198182">
    <property type="component" value="Unassembled WGS sequence"/>
</dbReference>
<dbReference type="NCBIfam" id="TIGR01549">
    <property type="entry name" value="HAD-SF-IA-v1"/>
    <property type="match status" value="1"/>
</dbReference>
<accession>A0AAE3ECG5</accession>
<evidence type="ECO:0000313" key="2">
    <source>
        <dbReference type="Proteomes" id="UP001198182"/>
    </source>
</evidence>
<dbReference type="GO" id="GO:0008967">
    <property type="term" value="F:phosphoglycolate phosphatase activity"/>
    <property type="evidence" value="ECO:0007669"/>
    <property type="project" value="TreeGrafter"/>
</dbReference>
<dbReference type="InterPro" id="IPR036412">
    <property type="entry name" value="HAD-like_sf"/>
</dbReference>